<sequence length="297" mass="35196">MKIGQIFKEFRTAKHITLKEASTGIVSVPFLSRFERGLTDISFTHLLELLNRINVQLAEFEFLYQKRNADNNDLLPRFQSAYQNGDIQQLQQYLADWQNKPGKFARLQVIQLKMMLTTLGAAQMDSAELLILEEYFQSITSWTFFELYLFGHAIPFLEQRFMLTLFAELQKKELIYDHFRNDSFSMLFYLYNNVILFLLSHKELHQAQLLLGDLESYFEQRGKDYYHKARIFNLKGLLLYLQGHKQTGLQLIKKANMLAYLTEQEPSFLKNEKHYLENYLNEAELLSVFDFSQLKEF</sequence>
<dbReference type="CDD" id="cd00093">
    <property type="entry name" value="HTH_XRE"/>
    <property type="match status" value="1"/>
</dbReference>
<reference evidence="2 3" key="1">
    <citation type="journal article" date="2019" name="Int. J. Syst. Evol. Microbiol.">
        <title>Lactobacillus salitolerans sp. nov., a novel lactic acid bacterium isolated from spent mushroom substrates.</title>
        <authorList>
            <person name="Tohno M."/>
            <person name="Tanizawa Y."/>
            <person name="Kojima Y."/>
            <person name="Sakamoto M."/>
            <person name="Nakamura Y."/>
            <person name="Ohkuma M."/>
            <person name="Kobayashi H."/>
        </authorList>
    </citation>
    <scope>NUCLEOTIDE SEQUENCE [LARGE SCALE GENOMIC DNA]</scope>
    <source>
        <strain evidence="2 3">YK43</strain>
    </source>
</reference>
<keyword evidence="3" id="KW-1185">Reference proteome</keyword>
<dbReference type="InterPro" id="IPR011990">
    <property type="entry name" value="TPR-like_helical_dom_sf"/>
</dbReference>
<gene>
    <name evidence="2" type="ORF">LFYK43_07590</name>
</gene>
<dbReference type="Pfam" id="PF01381">
    <property type="entry name" value="HTH_3"/>
    <property type="match status" value="1"/>
</dbReference>
<evidence type="ECO:0000313" key="2">
    <source>
        <dbReference type="EMBL" id="GBG94300.1"/>
    </source>
</evidence>
<dbReference type="PROSITE" id="PS50943">
    <property type="entry name" value="HTH_CROC1"/>
    <property type="match status" value="1"/>
</dbReference>
<evidence type="ECO:0000313" key="3">
    <source>
        <dbReference type="Proteomes" id="UP000286848"/>
    </source>
</evidence>
<dbReference type="InterPro" id="IPR001387">
    <property type="entry name" value="Cro/C1-type_HTH"/>
</dbReference>
<evidence type="ECO:0000259" key="1">
    <source>
        <dbReference type="PROSITE" id="PS50943"/>
    </source>
</evidence>
<dbReference type="GO" id="GO:0003677">
    <property type="term" value="F:DNA binding"/>
    <property type="evidence" value="ECO:0007669"/>
    <property type="project" value="InterPro"/>
</dbReference>
<dbReference type="Gene3D" id="1.25.40.10">
    <property type="entry name" value="Tetratricopeptide repeat domain"/>
    <property type="match status" value="1"/>
</dbReference>
<feature type="domain" description="HTH cro/C1-type" evidence="1">
    <location>
        <begin position="7"/>
        <end position="60"/>
    </location>
</feature>
<dbReference type="InterPro" id="IPR010057">
    <property type="entry name" value="Transcription_activator_Rgg_C"/>
</dbReference>
<dbReference type="SMART" id="SM00530">
    <property type="entry name" value="HTH_XRE"/>
    <property type="match status" value="1"/>
</dbReference>
<protein>
    <submittedName>
        <fullName evidence="2">MutR family transcriptional regulator</fullName>
    </submittedName>
</protein>
<dbReference type="EMBL" id="BFFP01000008">
    <property type="protein sequence ID" value="GBG94300.1"/>
    <property type="molecule type" value="Genomic_DNA"/>
</dbReference>
<proteinExistence type="predicted"/>
<dbReference type="Pfam" id="PF21259">
    <property type="entry name" value="Rgg_C"/>
    <property type="match status" value="1"/>
</dbReference>
<dbReference type="InterPro" id="IPR010982">
    <property type="entry name" value="Lambda_DNA-bd_dom_sf"/>
</dbReference>
<dbReference type="Proteomes" id="UP000286848">
    <property type="component" value="Unassembled WGS sequence"/>
</dbReference>
<comment type="caution">
    <text evidence="2">The sequence shown here is derived from an EMBL/GenBank/DDBJ whole genome shotgun (WGS) entry which is preliminary data.</text>
</comment>
<dbReference type="SUPFAM" id="SSF47413">
    <property type="entry name" value="lambda repressor-like DNA-binding domains"/>
    <property type="match status" value="1"/>
</dbReference>
<dbReference type="AlphaFoldDB" id="A0A401IRY6"/>
<dbReference type="PANTHER" id="PTHR37038">
    <property type="entry name" value="TRANSCRIPTIONAL REGULATOR-RELATED"/>
    <property type="match status" value="1"/>
</dbReference>
<organism evidence="2 3">
    <name type="scientific">Ligilactobacillus salitolerans</name>
    <dbReference type="NCBI Taxonomy" id="1808352"/>
    <lineage>
        <taxon>Bacteria</taxon>
        <taxon>Bacillati</taxon>
        <taxon>Bacillota</taxon>
        <taxon>Bacilli</taxon>
        <taxon>Lactobacillales</taxon>
        <taxon>Lactobacillaceae</taxon>
        <taxon>Ligilactobacillus</taxon>
    </lineage>
</organism>
<dbReference type="PANTHER" id="PTHR37038:SF12">
    <property type="entry name" value="TRANSCRIPTIONAL REGULATOR"/>
    <property type="match status" value="1"/>
</dbReference>
<dbReference type="InterPro" id="IPR053163">
    <property type="entry name" value="HTH-type_regulator_Rgg"/>
</dbReference>
<dbReference type="NCBIfam" id="TIGR01716">
    <property type="entry name" value="RGG_Cterm"/>
    <property type="match status" value="1"/>
</dbReference>
<name>A0A401IRY6_9LACO</name>
<dbReference type="RefSeq" id="WP_229717926.1">
    <property type="nucleotide sequence ID" value="NZ_BFFP01000008.1"/>
</dbReference>
<accession>A0A401IRY6</accession>